<feature type="non-terminal residue" evidence="16">
    <location>
        <position position="888"/>
    </location>
</feature>
<feature type="non-terminal residue" evidence="16">
    <location>
        <position position="1"/>
    </location>
</feature>
<keyword evidence="8 14" id="KW-0472">Membrane</keyword>
<dbReference type="InterPro" id="IPR002126">
    <property type="entry name" value="Cadherin-like_dom"/>
</dbReference>
<evidence type="ECO:0000256" key="10">
    <source>
        <dbReference type="ARBA" id="ARBA00034103"/>
    </source>
</evidence>
<keyword evidence="1 14" id="KW-0812">Transmembrane</keyword>
<accession>A0A1B6F099</accession>
<evidence type="ECO:0000256" key="4">
    <source>
        <dbReference type="ARBA" id="ARBA00022837"/>
    </source>
</evidence>
<keyword evidence="7" id="KW-0770">Synapse</keyword>
<dbReference type="GO" id="GO:0050806">
    <property type="term" value="P:positive regulation of synaptic transmission"/>
    <property type="evidence" value="ECO:0007669"/>
    <property type="project" value="TreeGrafter"/>
</dbReference>
<evidence type="ECO:0000256" key="7">
    <source>
        <dbReference type="ARBA" id="ARBA00023018"/>
    </source>
</evidence>
<dbReference type="InterPro" id="IPR045588">
    <property type="entry name" value="CLSTN_C"/>
</dbReference>
<evidence type="ECO:0000256" key="5">
    <source>
        <dbReference type="ARBA" id="ARBA00022889"/>
    </source>
</evidence>
<evidence type="ECO:0000256" key="9">
    <source>
        <dbReference type="ARBA" id="ARBA00023180"/>
    </source>
</evidence>
<evidence type="ECO:0000256" key="8">
    <source>
        <dbReference type="ARBA" id="ARBA00023136"/>
    </source>
</evidence>
<dbReference type="Gene3D" id="2.60.40.60">
    <property type="entry name" value="Cadherins"/>
    <property type="match status" value="2"/>
</dbReference>
<dbReference type="PANTHER" id="PTHR14139:SF2">
    <property type="entry name" value="CALSYNTENIN-1"/>
    <property type="match status" value="1"/>
</dbReference>
<name>A0A1B6F099_9HEMI</name>
<proteinExistence type="inferred from homology"/>
<keyword evidence="2" id="KW-0732">Signal</keyword>
<evidence type="ECO:0000256" key="11">
    <source>
        <dbReference type="ARBA" id="ARBA00035015"/>
    </source>
</evidence>
<evidence type="ECO:0000259" key="15">
    <source>
        <dbReference type="PROSITE" id="PS50268"/>
    </source>
</evidence>
<dbReference type="GO" id="GO:0009986">
    <property type="term" value="C:cell surface"/>
    <property type="evidence" value="ECO:0007669"/>
    <property type="project" value="TreeGrafter"/>
</dbReference>
<protein>
    <recommendedName>
        <fullName evidence="15">Cadherin domain-containing protein</fullName>
    </recommendedName>
</protein>
<evidence type="ECO:0000256" key="12">
    <source>
        <dbReference type="ARBA" id="ARBA00046288"/>
    </source>
</evidence>
<keyword evidence="4 13" id="KW-0106">Calcium</keyword>
<comment type="subcellular location">
    <subcellularLocation>
        <location evidence="12">Endomembrane system</location>
        <topology evidence="12">Single-pass type I membrane protein</topology>
    </subcellularLocation>
    <subcellularLocation>
        <location evidence="10">Synapse</location>
    </subcellularLocation>
</comment>
<dbReference type="AlphaFoldDB" id="A0A1B6F099"/>
<gene>
    <name evidence="16" type="ORF">g.8357</name>
</gene>
<dbReference type="SUPFAM" id="SSF49313">
    <property type="entry name" value="Cadherin-like"/>
    <property type="match status" value="2"/>
</dbReference>
<sequence length="888" mass="101019">YRFPVADFAEIKNYYGTVVENKVSLVKLVPQIRFRSGEICQVQLDSRPDSDSRFFRLLKANLVDSNDLIFDEWILKTTQRLDYESKINYQFNVSFSKCDKSQFSQFPQSHNATVHISVLDMNEHAPEFEKSSVVVKLEEGTVSDHIVQLKAIDGDLGPIFGKVYKYAILPESLEDATLPNSSVKIMFDISSNGVLRNLHPLDLRNGRDYILRIVAYDGGHRQSKPATVTIVVTPVCHVMWSNLPETLKMAAAPIAKHVLPRDAQLRTCNESCPSGVSPTYKVSMELRTRNLGNSCNREIKNLKEEMVLCRRENTEHVFDLLPVERDAHVFGKWLRAQPVTAFVDRDVDSEEIFVFNGISTALWVPEDMFDENKLSSIFTISTWLRHEMHPEQDKHVKEHIICSADDHEKNRHHYALFLRNCHLILLLRRDFSNGDLNIFKPAEWRWKLPQVCDNQWHHYAVVVNFPDVKLFIDGELFAGPKNASEVIDDWPLHATNNIKTRLTVGACWQGSENRTKHLLRGSLAGLTIWTNQTDAQTQASFVQACLFECHEQLIPPSLDALRFGTQMDTNDEHTFIAFFSQRVRDLENVVKQVSYSNNAKVATLKKRRISLNTYLECGNEVRKLNSTLLNLLVTKWQRGRLLLNGTNHLVRKQHELEQGIRIFPDLTIESSETTEVNSELESCAVSISPPLNGDHEYLTFAHANLDTFDLKVQKHDNSALVIDGVSSLFNYREVLRQLQYVNTKPSFYLSRVFKLSCAQVDSKPSAQFVQTVTFSHLKNNKLLSLHSLRNPSLYLSGVGEEQHNAAAQPERLVDARESHRKPYVATLIAVLCVGLLLCLVFVGTAHVRTHYSPNNSAMFGNATITAVTTVTRKNRSTHGASPDPEMAW</sequence>
<evidence type="ECO:0000313" key="16">
    <source>
        <dbReference type="EMBL" id="JAS43521.1"/>
    </source>
</evidence>
<evidence type="ECO:0000256" key="6">
    <source>
        <dbReference type="ARBA" id="ARBA00022989"/>
    </source>
</evidence>
<keyword evidence="6 14" id="KW-1133">Transmembrane helix</keyword>
<dbReference type="PRINTS" id="PR00205">
    <property type="entry name" value="CADHERIN"/>
</dbReference>
<evidence type="ECO:0000256" key="2">
    <source>
        <dbReference type="ARBA" id="ARBA00022729"/>
    </source>
</evidence>
<dbReference type="GO" id="GO:0007156">
    <property type="term" value="P:homophilic cell adhesion via plasma membrane adhesion molecules"/>
    <property type="evidence" value="ECO:0007669"/>
    <property type="project" value="InterPro"/>
</dbReference>
<dbReference type="InterPro" id="IPR013320">
    <property type="entry name" value="ConA-like_dom_sf"/>
</dbReference>
<organism evidence="16">
    <name type="scientific">Cuerna arida</name>
    <dbReference type="NCBI Taxonomy" id="1464854"/>
    <lineage>
        <taxon>Eukaryota</taxon>
        <taxon>Metazoa</taxon>
        <taxon>Ecdysozoa</taxon>
        <taxon>Arthropoda</taxon>
        <taxon>Hexapoda</taxon>
        <taxon>Insecta</taxon>
        <taxon>Pterygota</taxon>
        <taxon>Neoptera</taxon>
        <taxon>Paraneoptera</taxon>
        <taxon>Hemiptera</taxon>
        <taxon>Auchenorrhyncha</taxon>
        <taxon>Membracoidea</taxon>
        <taxon>Cicadellidae</taxon>
        <taxon>Cicadellinae</taxon>
        <taxon>Proconiini</taxon>
        <taxon>Cuerna</taxon>
    </lineage>
</organism>
<evidence type="ECO:0000256" key="3">
    <source>
        <dbReference type="ARBA" id="ARBA00022737"/>
    </source>
</evidence>
<dbReference type="PROSITE" id="PS50268">
    <property type="entry name" value="CADHERIN_2"/>
    <property type="match status" value="2"/>
</dbReference>
<dbReference type="CDD" id="cd11304">
    <property type="entry name" value="Cadherin_repeat"/>
    <property type="match status" value="2"/>
</dbReference>
<dbReference type="GO" id="GO:0012505">
    <property type="term" value="C:endomembrane system"/>
    <property type="evidence" value="ECO:0007669"/>
    <property type="project" value="UniProtKB-SubCell"/>
</dbReference>
<keyword evidence="3" id="KW-0677">Repeat</keyword>
<dbReference type="GO" id="GO:0005509">
    <property type="term" value="F:calcium ion binding"/>
    <property type="evidence" value="ECO:0007669"/>
    <property type="project" value="UniProtKB-UniRule"/>
</dbReference>
<keyword evidence="5" id="KW-0130">Cell adhesion</keyword>
<reference evidence="16" key="1">
    <citation type="submission" date="2015-11" db="EMBL/GenBank/DDBJ databases">
        <title>De novo transcriptome assembly of four potential Pierce s Disease insect vectors from Arizona vineyards.</title>
        <authorList>
            <person name="Tassone E.E."/>
        </authorList>
    </citation>
    <scope>NUCLEOTIDE SEQUENCE</scope>
</reference>
<feature type="domain" description="Cadherin" evidence="15">
    <location>
        <begin position="129"/>
        <end position="246"/>
    </location>
</feature>
<dbReference type="Pfam" id="PF19699">
    <property type="entry name" value="CLSTN_C"/>
    <property type="match status" value="1"/>
</dbReference>
<dbReference type="SMART" id="SM00112">
    <property type="entry name" value="CA"/>
    <property type="match status" value="2"/>
</dbReference>
<feature type="domain" description="Cadherin" evidence="15">
    <location>
        <begin position="63"/>
        <end position="128"/>
    </location>
</feature>
<dbReference type="GO" id="GO:0045211">
    <property type="term" value="C:postsynaptic membrane"/>
    <property type="evidence" value="ECO:0007669"/>
    <property type="project" value="TreeGrafter"/>
</dbReference>
<dbReference type="SUPFAM" id="SSF49899">
    <property type="entry name" value="Concanavalin A-like lectins/glucanases"/>
    <property type="match status" value="1"/>
</dbReference>
<keyword evidence="9" id="KW-0325">Glycoprotein</keyword>
<dbReference type="GO" id="GO:0051965">
    <property type="term" value="P:positive regulation of synapse assembly"/>
    <property type="evidence" value="ECO:0007669"/>
    <property type="project" value="TreeGrafter"/>
</dbReference>
<dbReference type="EMBL" id="GECZ01026248">
    <property type="protein sequence ID" value="JAS43521.1"/>
    <property type="molecule type" value="Transcribed_RNA"/>
</dbReference>
<evidence type="ECO:0000256" key="13">
    <source>
        <dbReference type="PROSITE-ProRule" id="PRU00043"/>
    </source>
</evidence>
<dbReference type="PANTHER" id="PTHR14139">
    <property type="entry name" value="CALSYNTENIN"/>
    <property type="match status" value="1"/>
</dbReference>
<comment type="similarity">
    <text evidence="11">Belongs to the calsyntenin family.</text>
</comment>
<evidence type="ECO:0000256" key="14">
    <source>
        <dbReference type="SAM" id="Phobius"/>
    </source>
</evidence>
<dbReference type="InterPro" id="IPR015919">
    <property type="entry name" value="Cadherin-like_sf"/>
</dbReference>
<dbReference type="Gene3D" id="2.60.120.200">
    <property type="match status" value="1"/>
</dbReference>
<feature type="transmembrane region" description="Helical" evidence="14">
    <location>
        <begin position="823"/>
        <end position="842"/>
    </location>
</feature>
<evidence type="ECO:0000256" key="1">
    <source>
        <dbReference type="ARBA" id="ARBA00022692"/>
    </source>
</evidence>